<protein>
    <recommendedName>
        <fullName evidence="4">NADH-ubiquinone oxidoreductase chain 6</fullName>
        <ecNumber evidence="3">7.1.1.2</ecNumber>
    </recommendedName>
    <alternativeName>
        <fullName evidence="14">NADH dehydrogenase subunit 6</fullName>
    </alternativeName>
</protein>
<organism evidence="17">
    <name type="scientific">Entomovelia sp. YC-2015</name>
    <dbReference type="NCBI Taxonomy" id="1661400"/>
    <lineage>
        <taxon>Eukaryota</taxon>
        <taxon>Metazoa</taxon>
        <taxon>Ecdysozoa</taxon>
        <taxon>Arthropoda</taxon>
        <taxon>Hexapoda</taxon>
        <taxon>Insecta</taxon>
        <taxon>Pterygota</taxon>
        <taxon>Neoptera</taxon>
        <taxon>Paraneoptera</taxon>
        <taxon>Hemiptera</taxon>
        <taxon>Heteroptera</taxon>
        <taxon>Gerromorpha</taxon>
        <taxon>Gerroidea</taxon>
        <taxon>Veliidae</taxon>
        <taxon>Haloveliinae</taxon>
        <taxon>Entomovelia</taxon>
    </lineage>
</organism>
<name>A0A0X8YF22_9HEMI</name>
<evidence type="ECO:0000256" key="10">
    <source>
        <dbReference type="ARBA" id="ARBA00022989"/>
    </source>
</evidence>
<keyword evidence="6" id="KW-0679">Respiratory chain</keyword>
<evidence type="ECO:0000256" key="9">
    <source>
        <dbReference type="ARBA" id="ARBA00022982"/>
    </source>
</evidence>
<comment type="subcellular location">
    <subcellularLocation>
        <location evidence="1">Mitochondrion membrane</location>
        <topology evidence="1">Multi-pass membrane protein</topology>
    </subcellularLocation>
</comment>
<keyword evidence="10 16" id="KW-1133">Transmembrane helix</keyword>
<evidence type="ECO:0000256" key="8">
    <source>
        <dbReference type="ARBA" id="ARBA00022967"/>
    </source>
</evidence>
<evidence type="ECO:0000256" key="2">
    <source>
        <dbReference type="ARBA" id="ARBA00005698"/>
    </source>
</evidence>
<dbReference type="EC" id="7.1.1.2" evidence="3"/>
<evidence type="ECO:0000256" key="4">
    <source>
        <dbReference type="ARBA" id="ARBA00021095"/>
    </source>
</evidence>
<comment type="catalytic activity">
    <reaction evidence="15">
        <text>a ubiquinone + NADH + 5 H(+)(in) = a ubiquinol + NAD(+) + 4 H(+)(out)</text>
        <dbReference type="Rhea" id="RHEA:29091"/>
        <dbReference type="Rhea" id="RHEA-COMP:9565"/>
        <dbReference type="Rhea" id="RHEA-COMP:9566"/>
        <dbReference type="ChEBI" id="CHEBI:15378"/>
        <dbReference type="ChEBI" id="CHEBI:16389"/>
        <dbReference type="ChEBI" id="CHEBI:17976"/>
        <dbReference type="ChEBI" id="CHEBI:57540"/>
        <dbReference type="ChEBI" id="CHEBI:57945"/>
        <dbReference type="EC" id="7.1.1.2"/>
    </reaction>
</comment>
<feature type="transmembrane region" description="Helical" evidence="16">
    <location>
        <begin position="78"/>
        <end position="97"/>
    </location>
</feature>
<feature type="transmembrane region" description="Helical" evidence="16">
    <location>
        <begin position="47"/>
        <end position="66"/>
    </location>
</feature>
<feature type="transmembrane region" description="Helical" evidence="16">
    <location>
        <begin position="130"/>
        <end position="150"/>
    </location>
</feature>
<keyword evidence="12 17" id="KW-0496">Mitochondrion</keyword>
<keyword evidence="8" id="KW-1278">Translocase</keyword>
<proteinExistence type="inferred from homology"/>
<evidence type="ECO:0000256" key="7">
    <source>
        <dbReference type="ARBA" id="ARBA00022692"/>
    </source>
</evidence>
<evidence type="ECO:0000256" key="5">
    <source>
        <dbReference type="ARBA" id="ARBA00022448"/>
    </source>
</evidence>
<keyword evidence="7 16" id="KW-0812">Transmembrane</keyword>
<dbReference type="GO" id="GO:0031966">
    <property type="term" value="C:mitochondrial membrane"/>
    <property type="evidence" value="ECO:0007669"/>
    <property type="project" value="UniProtKB-SubCell"/>
</dbReference>
<geneLocation type="mitochondrion" evidence="17"/>
<evidence type="ECO:0000256" key="15">
    <source>
        <dbReference type="ARBA" id="ARBA00049551"/>
    </source>
</evidence>
<keyword evidence="5" id="KW-0813">Transport</keyword>
<dbReference type="AlphaFoldDB" id="A0A0X8YF22"/>
<reference evidence="17" key="1">
    <citation type="journal article" date="2015" name="Cladistics">
        <title>Phylogenetic divergences of the true bugs (Insecta: Hemiptera: Heteroptera), with emphasis on the aquatic lineages: the last piece of the aquatic insect jigsaw originated in the Late Permian/Early Triassic.</title>
        <authorList>
            <person name="Wang Y.-H."/>
            <person name="Cui Y."/>
            <person name="Redei D."/>
            <person name="Banar P."/>
            <person name="Xie Q."/>
            <person name="Stys P."/>
            <person name="Damgaard J."/>
            <person name="Chen P.-P."/>
            <person name="Yi W.-B."/>
            <person name="Wang Y."/>
            <person name="Dang K."/>
            <person name="Li C.-R."/>
            <person name="Bu W.-J."/>
        </authorList>
    </citation>
    <scope>NUCLEOTIDE SEQUENCE</scope>
</reference>
<evidence type="ECO:0000256" key="1">
    <source>
        <dbReference type="ARBA" id="ARBA00004225"/>
    </source>
</evidence>
<evidence type="ECO:0000256" key="12">
    <source>
        <dbReference type="ARBA" id="ARBA00023128"/>
    </source>
</evidence>
<evidence type="ECO:0000256" key="3">
    <source>
        <dbReference type="ARBA" id="ARBA00012944"/>
    </source>
</evidence>
<keyword evidence="9" id="KW-0249">Electron transport</keyword>
<evidence type="ECO:0000256" key="11">
    <source>
        <dbReference type="ARBA" id="ARBA00023027"/>
    </source>
</evidence>
<dbReference type="InterPro" id="IPR050269">
    <property type="entry name" value="ComplexI_Subunit6"/>
</dbReference>
<evidence type="ECO:0000256" key="14">
    <source>
        <dbReference type="ARBA" id="ARBA00031019"/>
    </source>
</evidence>
<comment type="similarity">
    <text evidence="2">Belongs to the complex I subunit 6 family.</text>
</comment>
<dbReference type="GO" id="GO:0008137">
    <property type="term" value="F:NADH dehydrogenase (ubiquinone) activity"/>
    <property type="evidence" value="ECO:0007669"/>
    <property type="project" value="UniProtKB-EC"/>
</dbReference>
<gene>
    <name evidence="17" type="primary">ND6</name>
</gene>
<accession>A0A0X8YF22</accession>
<keyword evidence="13 16" id="KW-0472">Membrane</keyword>
<evidence type="ECO:0000313" key="17">
    <source>
        <dbReference type="EMBL" id="AKN01348.1"/>
    </source>
</evidence>
<evidence type="ECO:0000256" key="16">
    <source>
        <dbReference type="SAM" id="Phobius"/>
    </source>
</evidence>
<evidence type="ECO:0000256" key="13">
    <source>
        <dbReference type="ARBA" id="ARBA00023136"/>
    </source>
</evidence>
<sequence length="161" mass="18830">MKLLFPIIMTLSTTIMFMNHPLSMGFVLIIQTTIVSIMMNTIMKYPWYSYMLILIMLGGMLILFMYMASIASNEIMKFSLKIMVIMFMSFTITMLIMKTEIFLNLSQNMMMNENQQNMSLMKLFNSNSSIMTILMAIYLLITMIYVIFITNSFEGPMRKKN</sequence>
<evidence type="ECO:0000256" key="6">
    <source>
        <dbReference type="ARBA" id="ARBA00022660"/>
    </source>
</evidence>
<keyword evidence="11" id="KW-0520">NAD</keyword>
<dbReference type="PANTHER" id="PTHR11435:SF1">
    <property type="entry name" value="NADH-UBIQUINONE OXIDOREDUCTASE CHAIN 6"/>
    <property type="match status" value="1"/>
</dbReference>
<feature type="transmembrane region" description="Helical" evidence="16">
    <location>
        <begin position="21"/>
        <end position="41"/>
    </location>
</feature>
<dbReference type="PANTHER" id="PTHR11435">
    <property type="entry name" value="NADH UBIQUINONE OXIDOREDUCTASE SUBUNIT ND6"/>
    <property type="match status" value="1"/>
</dbReference>
<dbReference type="EMBL" id="KP400582">
    <property type="protein sequence ID" value="AKN01348.1"/>
    <property type="molecule type" value="Genomic_DNA"/>
</dbReference>